<sequence length="637" mass="73424">MSQYTSFEKYLEAKYYNDIHRAITGLILKRGRNNSFYSYTVLDPSYFQVDDIHVKTVSFHSTDGNRIIFNAAVEADVILKGMGKRDYDADMNNPWYTVSFTGYLSDGLNMVTITGVDEYSADRFDKNTTLSKYLVPYLYAEDLEKEAEKFLEKYCRHALKEPMPIPLDELMFNMGLELYEAPLPDTIFGKTYFAEATVDVFNEDGEVVSQTIDPGTILLNPNIFFMRNIGSRNNTVVHECVHWDRHDKFFELQKLLNSDISSLSCEVIEHKSQKDSGIDGALQWMEWQANALTPRILLPASTTRQKLKDILLCLHIENPERSESDIMEEAIQELSEFFAVSKFAAKLRAIELGFTQAQGVWNYVNGKYLPSFSFKATALKKDESYIIDTRNACYEANFDESAKVALSNGDFLYVDSMYCINDPKYVSETEDGGCTLTAYARQHVDECCLKFKQKFKISSTHGDAFYTQCSLSRDIDSSLYCECNYIDDEDNQDVEKRAAELKKLKDEGIRIMEILRNLPMSFSGTLDAHMNRLEKEDGRKMTNLELSLRTGLSDRYIQDLRKEEKNVSFETVCAICIGLHLHPKFSNDLISKSRNDYPLTEEGYFDQFLIEHHYMETLDLCNDKLREMGYRTWGKEL</sequence>
<organism evidence="1 2">
    <name type="scientific">Dehalococcoides mccartyi</name>
    <dbReference type="NCBI Taxonomy" id="61435"/>
    <lineage>
        <taxon>Bacteria</taxon>
        <taxon>Bacillati</taxon>
        <taxon>Chloroflexota</taxon>
        <taxon>Dehalococcoidia</taxon>
        <taxon>Dehalococcoidales</taxon>
        <taxon>Dehalococcoidaceae</taxon>
        <taxon>Dehalococcoides</taxon>
    </lineage>
</organism>
<evidence type="ECO:0000313" key="1">
    <source>
        <dbReference type="EMBL" id="BAZ97522.1"/>
    </source>
</evidence>
<evidence type="ECO:0000313" key="2">
    <source>
        <dbReference type="Proteomes" id="UP000218257"/>
    </source>
</evidence>
<proteinExistence type="predicted"/>
<dbReference type="EMBL" id="AP017649">
    <property type="protein sequence ID" value="BAZ97522.1"/>
    <property type="molecule type" value="Genomic_DNA"/>
</dbReference>
<dbReference type="Proteomes" id="UP000218257">
    <property type="component" value="Chromosome"/>
</dbReference>
<name>A0AB33HZA7_9CHLR</name>
<dbReference type="AlphaFoldDB" id="A0AB33HZA7"/>
<dbReference type="RefSeq" id="WP_096476770.1">
    <property type="nucleotide sequence ID" value="NZ_AP017649.1"/>
</dbReference>
<gene>
    <name evidence="1" type="ORF">DEHALATV1_0894</name>
</gene>
<reference evidence="1 2" key="1">
    <citation type="journal article" date="2017" name="Sci. Rep.">
        <title>Isolation and genomic characterization of a Dehalococcoides strain suggests genomic rearrangement during culture.</title>
        <authorList>
            <person name="Yohda M."/>
            <person name="Ikegami K."/>
            <person name="Aita Y."/>
            <person name="Kitajima M."/>
            <person name="Takechi A."/>
            <person name="Iwamoto M."/>
            <person name="Fukuda T."/>
            <person name="Tamura N."/>
            <person name="Shibasaki J."/>
            <person name="Koike S."/>
            <person name="Komatsu D."/>
            <person name="Miyagi S."/>
            <person name="Nishimura M."/>
            <person name="Uchino Y."/>
            <person name="Shiroma A."/>
            <person name="Shimoji M."/>
            <person name="Tamotsu H."/>
            <person name="Ashimine N."/>
            <person name="Shinzato M."/>
            <person name="Ohki S."/>
            <person name="Nakano K."/>
            <person name="Teruya K."/>
            <person name="Satou K."/>
            <person name="Hirano T."/>
            <person name="Yagi O."/>
        </authorList>
    </citation>
    <scope>NUCLEOTIDE SEQUENCE [LARGE SCALE GENOMIC DNA]</scope>
    <source>
        <strain evidence="1 2">UCH-ATV1</strain>
    </source>
</reference>
<accession>A0AB33HZA7</accession>
<protein>
    <submittedName>
        <fullName evidence="1">DUF955 domain-containing protein</fullName>
    </submittedName>
</protein>